<keyword evidence="11" id="KW-1185">Reference proteome</keyword>
<feature type="binding site" evidence="6">
    <location>
        <position position="18"/>
    </location>
    <ligand>
        <name>Fe cation</name>
        <dbReference type="ChEBI" id="CHEBI:24875"/>
        <label>1</label>
    </ligand>
</feature>
<dbReference type="SUPFAM" id="SSF47240">
    <property type="entry name" value="Ferritin-like"/>
    <property type="match status" value="1"/>
</dbReference>
<dbReference type="GO" id="GO:0042802">
    <property type="term" value="F:identical protein binding"/>
    <property type="evidence" value="ECO:0007669"/>
    <property type="project" value="UniProtKB-ARBA"/>
</dbReference>
<dbReference type="InterPro" id="IPR012347">
    <property type="entry name" value="Ferritin-like"/>
</dbReference>
<evidence type="ECO:0000313" key="9">
    <source>
        <dbReference type="EMBL" id="SDC58225.1"/>
    </source>
</evidence>
<evidence type="ECO:0000259" key="8">
    <source>
        <dbReference type="PROSITE" id="PS50905"/>
    </source>
</evidence>
<comment type="similarity">
    <text evidence="1 7">Belongs to the ferritin family. Prokaryotic subfamily.</text>
</comment>
<dbReference type="GO" id="GO:0008199">
    <property type="term" value="F:ferric iron binding"/>
    <property type="evidence" value="ECO:0007669"/>
    <property type="project" value="InterPro"/>
</dbReference>
<dbReference type="PANTHER" id="PTHR11431:SF127">
    <property type="entry name" value="BACTERIAL NON-HEME FERRITIN"/>
    <property type="match status" value="1"/>
</dbReference>
<dbReference type="AlphaFoldDB" id="A0A1G6MTB1"/>
<evidence type="ECO:0000256" key="3">
    <source>
        <dbReference type="ARBA" id="ARBA00022723"/>
    </source>
</evidence>
<dbReference type="PROSITE" id="PS50905">
    <property type="entry name" value="FERRITIN_LIKE"/>
    <property type="match status" value="1"/>
</dbReference>
<evidence type="ECO:0000313" key="10">
    <source>
        <dbReference type="EMBL" id="TGG87368.1"/>
    </source>
</evidence>
<feature type="binding site" evidence="6">
    <location>
        <position position="128"/>
    </location>
    <ligand>
        <name>Fe cation</name>
        <dbReference type="ChEBI" id="CHEBI:24875"/>
        <label>1</label>
    </ligand>
</feature>
<gene>
    <name evidence="10" type="ORF">E4650_08680</name>
    <name evidence="9" type="ORF">SAMN04488588_1358</name>
</gene>
<organism evidence="9 11">
    <name type="scientific">Geotoga petraea</name>
    <dbReference type="NCBI Taxonomy" id="28234"/>
    <lineage>
        <taxon>Bacteria</taxon>
        <taxon>Thermotogati</taxon>
        <taxon>Thermotogota</taxon>
        <taxon>Thermotogae</taxon>
        <taxon>Petrotogales</taxon>
        <taxon>Petrotogaceae</taxon>
        <taxon>Geotoga</taxon>
    </lineage>
</organism>
<evidence type="ECO:0000313" key="11">
    <source>
        <dbReference type="Proteomes" id="UP000199322"/>
    </source>
</evidence>
<evidence type="ECO:0000256" key="5">
    <source>
        <dbReference type="ARBA" id="ARBA00023004"/>
    </source>
</evidence>
<dbReference type="GO" id="GO:0004322">
    <property type="term" value="F:ferroxidase activity"/>
    <property type="evidence" value="ECO:0007669"/>
    <property type="project" value="TreeGrafter"/>
</dbReference>
<keyword evidence="4" id="KW-0560">Oxidoreductase</keyword>
<dbReference type="RefSeq" id="WP_091403960.1">
    <property type="nucleotide sequence ID" value="NZ_FMYV01000005.1"/>
</dbReference>
<dbReference type="GO" id="GO:0006879">
    <property type="term" value="P:intracellular iron ion homeostasis"/>
    <property type="evidence" value="ECO:0007669"/>
    <property type="project" value="UniProtKB-KW"/>
</dbReference>
<keyword evidence="5 6" id="KW-0408">Iron</keyword>
<reference evidence="10 12" key="2">
    <citation type="submission" date="2019-04" db="EMBL/GenBank/DDBJ databases">
        <title>Draft genome sequence data and analysis of a Fermenting Bacterium, Geotoga petraea strain HO-Geo1, isolated from heavy-oil petroleum reservoir in Russia.</title>
        <authorList>
            <person name="Grouzdev D.S."/>
            <person name="Semenova E.M."/>
            <person name="Sokolova D.S."/>
            <person name="Tourova T.P."/>
            <person name="Poltaraus A.B."/>
            <person name="Nazina T.N."/>
        </authorList>
    </citation>
    <scope>NUCLEOTIDE SEQUENCE [LARGE SCALE GENOMIC DNA]</scope>
    <source>
        <strain evidence="10 12">HO-Geo1</strain>
    </source>
</reference>
<dbReference type="InterPro" id="IPR009078">
    <property type="entry name" value="Ferritin-like_SF"/>
</dbReference>
<dbReference type="Pfam" id="PF00210">
    <property type="entry name" value="Ferritin"/>
    <property type="match status" value="1"/>
</dbReference>
<dbReference type="Proteomes" id="UP000199322">
    <property type="component" value="Unassembled WGS sequence"/>
</dbReference>
<dbReference type="InterPro" id="IPR008331">
    <property type="entry name" value="Ferritin_DPS_dom"/>
</dbReference>
<accession>A0A1G6MTB1</accession>
<dbReference type="STRING" id="28234.SAMN04488588_1358"/>
<sequence length="174" mass="20081">MAMKEKLIDALNKQLNKELYSAYLYQSMAAYFVSKNLEGFANWMDAQVQEEMLHARKMYDFILDRGGKVKLLPIDEPKHDWSNAFEVYKDALEHEEFVTDSINKLVDLSIEENDHAMDNFLQWFVTEQVEEEKTTGDIKNKLELIGDNVQALLALDEKLGTRQAVSSTDPQGQQ</sequence>
<name>A0A1G6MTB1_9BACT</name>
<evidence type="ECO:0000256" key="6">
    <source>
        <dbReference type="PIRSR" id="PIRSR601519-1"/>
    </source>
</evidence>
<dbReference type="EMBL" id="SRME01000005">
    <property type="protein sequence ID" value="TGG87368.1"/>
    <property type="molecule type" value="Genomic_DNA"/>
</dbReference>
<feature type="binding site" evidence="6">
    <location>
        <position position="95"/>
    </location>
    <ligand>
        <name>Fe cation</name>
        <dbReference type="ChEBI" id="CHEBI:24875"/>
        <label>1</label>
    </ligand>
</feature>
<keyword evidence="2 7" id="KW-0409">Iron storage</keyword>
<feature type="domain" description="Ferritin-like diiron" evidence="8">
    <location>
        <begin position="1"/>
        <end position="146"/>
    </location>
</feature>
<dbReference type="EC" id="1.16.3.2" evidence="7"/>
<dbReference type="GO" id="GO:0006826">
    <property type="term" value="P:iron ion transport"/>
    <property type="evidence" value="ECO:0007669"/>
    <property type="project" value="InterPro"/>
</dbReference>
<dbReference type="InterPro" id="IPR001519">
    <property type="entry name" value="Ferritin"/>
</dbReference>
<reference evidence="9 11" key="1">
    <citation type="submission" date="2016-10" db="EMBL/GenBank/DDBJ databases">
        <authorList>
            <person name="de Groot N.N."/>
        </authorList>
    </citation>
    <scope>NUCLEOTIDE SEQUENCE [LARGE SCALE GENOMIC DNA]</scope>
    <source>
        <strain evidence="9 11">WG14</strain>
    </source>
</reference>
<dbReference type="FunFam" id="1.20.1260.10:FF:000001">
    <property type="entry name" value="Non-heme ferritin"/>
    <property type="match status" value="1"/>
</dbReference>
<comment type="function">
    <text evidence="7">Iron-storage protein.</text>
</comment>
<comment type="catalytic activity">
    <reaction evidence="7">
        <text>4 Fe(2+) + O2 + 6 H2O = 4 iron(III) oxide-hydroxide + 12 H(+)</text>
        <dbReference type="Rhea" id="RHEA:11972"/>
        <dbReference type="ChEBI" id="CHEBI:15377"/>
        <dbReference type="ChEBI" id="CHEBI:15378"/>
        <dbReference type="ChEBI" id="CHEBI:15379"/>
        <dbReference type="ChEBI" id="CHEBI:29033"/>
        <dbReference type="ChEBI" id="CHEBI:78619"/>
        <dbReference type="EC" id="1.16.3.2"/>
    </reaction>
</comment>
<dbReference type="InterPro" id="IPR041719">
    <property type="entry name" value="Ferritin_prok"/>
</dbReference>
<evidence type="ECO:0000256" key="1">
    <source>
        <dbReference type="ARBA" id="ARBA00006950"/>
    </source>
</evidence>
<keyword evidence="7" id="KW-0963">Cytoplasm</keyword>
<feature type="binding site" evidence="6">
    <location>
        <position position="54"/>
    </location>
    <ligand>
        <name>Fe cation</name>
        <dbReference type="ChEBI" id="CHEBI:24875"/>
        <label>1</label>
    </ligand>
</feature>
<dbReference type="CDD" id="cd01055">
    <property type="entry name" value="Nonheme_Ferritin"/>
    <property type="match status" value="1"/>
</dbReference>
<dbReference type="GO" id="GO:0008198">
    <property type="term" value="F:ferrous iron binding"/>
    <property type="evidence" value="ECO:0007669"/>
    <property type="project" value="TreeGrafter"/>
</dbReference>
<protein>
    <recommendedName>
        <fullName evidence="7">Ferritin</fullName>
        <ecNumber evidence="7">1.16.3.2</ecNumber>
    </recommendedName>
</protein>
<dbReference type="InterPro" id="IPR009040">
    <property type="entry name" value="Ferritin-like_diiron"/>
</dbReference>
<dbReference type="Proteomes" id="UP000297288">
    <property type="component" value="Unassembled WGS sequence"/>
</dbReference>
<evidence type="ECO:0000256" key="7">
    <source>
        <dbReference type="RuleBase" id="RU361145"/>
    </source>
</evidence>
<dbReference type="Gene3D" id="1.20.1260.10">
    <property type="match status" value="1"/>
</dbReference>
<evidence type="ECO:0000313" key="12">
    <source>
        <dbReference type="Proteomes" id="UP000297288"/>
    </source>
</evidence>
<dbReference type="PANTHER" id="PTHR11431">
    <property type="entry name" value="FERRITIN"/>
    <property type="match status" value="1"/>
</dbReference>
<keyword evidence="3 6" id="KW-0479">Metal-binding</keyword>
<dbReference type="EMBL" id="FMYV01000005">
    <property type="protein sequence ID" value="SDC58225.1"/>
    <property type="molecule type" value="Genomic_DNA"/>
</dbReference>
<feature type="binding site" evidence="6">
    <location>
        <position position="51"/>
    </location>
    <ligand>
        <name>Fe cation</name>
        <dbReference type="ChEBI" id="CHEBI:24875"/>
        <label>1</label>
    </ligand>
</feature>
<evidence type="ECO:0000256" key="2">
    <source>
        <dbReference type="ARBA" id="ARBA00022434"/>
    </source>
</evidence>
<proteinExistence type="inferred from homology"/>
<dbReference type="OrthoDB" id="9801481at2"/>
<dbReference type="GO" id="GO:0005829">
    <property type="term" value="C:cytosol"/>
    <property type="evidence" value="ECO:0007669"/>
    <property type="project" value="TreeGrafter"/>
</dbReference>
<comment type="subcellular location">
    <subcellularLocation>
        <location evidence="7">Cytoplasm</location>
    </subcellularLocation>
</comment>
<evidence type="ECO:0000256" key="4">
    <source>
        <dbReference type="ARBA" id="ARBA00023002"/>
    </source>
</evidence>